<dbReference type="RefSeq" id="WP_320325285.1">
    <property type="nucleotide sequence ID" value="NZ_JALBUS010000004.1"/>
</dbReference>
<accession>A0ABU4WKA0</accession>
<proteinExistence type="predicted"/>
<name>A0ABU4WKA0_9FIRM</name>
<dbReference type="Proteomes" id="UP001285244">
    <property type="component" value="Unassembled WGS sequence"/>
</dbReference>
<evidence type="ECO:0000313" key="1">
    <source>
        <dbReference type="EMBL" id="MDX8416972.1"/>
    </source>
</evidence>
<gene>
    <name evidence="1" type="ORF">MOZ64_03830</name>
</gene>
<sequence>MHTKSIKLSKKKDGRGYITSYTVNIGTAEARECGLVSTDGSPIELEKVIDTEHGQIIIRKKVTE</sequence>
<evidence type="ECO:0008006" key="3">
    <source>
        <dbReference type="Google" id="ProtNLM"/>
    </source>
</evidence>
<reference evidence="1 2" key="1">
    <citation type="submission" date="2022-03" db="EMBL/GenBank/DDBJ databases">
        <title>Novel taxa within the pig intestine.</title>
        <authorList>
            <person name="Wylensek D."/>
            <person name="Bishof K."/>
            <person name="Afrizal A."/>
            <person name="Clavel T."/>
        </authorList>
    </citation>
    <scope>NUCLEOTIDE SEQUENCE [LARGE SCALE GENOMIC DNA]</scope>
    <source>
        <strain evidence="1 2">Cla-KB-P134</strain>
    </source>
</reference>
<dbReference type="EMBL" id="JALBUS010000004">
    <property type="protein sequence ID" value="MDX8416972.1"/>
    <property type="molecule type" value="Genomic_DNA"/>
</dbReference>
<keyword evidence="2" id="KW-1185">Reference proteome</keyword>
<comment type="caution">
    <text evidence="1">The sequence shown here is derived from an EMBL/GenBank/DDBJ whole genome shotgun (WGS) entry which is preliminary data.</text>
</comment>
<protein>
    <recommendedName>
        <fullName evidence="3">Xylan 1,4-beta-xylosidase</fullName>
    </recommendedName>
</protein>
<evidence type="ECO:0000313" key="2">
    <source>
        <dbReference type="Proteomes" id="UP001285244"/>
    </source>
</evidence>
<organism evidence="1 2">
    <name type="scientific">Absicoccus intestinalis</name>
    <dbReference type="NCBI Taxonomy" id="2926319"/>
    <lineage>
        <taxon>Bacteria</taxon>
        <taxon>Bacillati</taxon>
        <taxon>Bacillota</taxon>
        <taxon>Erysipelotrichia</taxon>
        <taxon>Erysipelotrichales</taxon>
        <taxon>Erysipelotrichaceae</taxon>
        <taxon>Absicoccus</taxon>
    </lineage>
</organism>